<keyword evidence="1" id="KW-0472">Membrane</keyword>
<reference evidence="2 3" key="1">
    <citation type="submission" date="2020-12" db="EMBL/GenBank/DDBJ databases">
        <title>A novel species.</title>
        <authorList>
            <person name="Li K."/>
        </authorList>
    </citation>
    <scope>NUCLEOTIDE SEQUENCE [LARGE SCALE GENOMIC DNA]</scope>
    <source>
        <strain evidence="2 3">ZYC-3</strain>
    </source>
</reference>
<evidence type="ECO:0000256" key="1">
    <source>
        <dbReference type="SAM" id="Phobius"/>
    </source>
</evidence>
<dbReference type="CDD" id="cd06577">
    <property type="entry name" value="PASTA_pknB"/>
    <property type="match status" value="1"/>
</dbReference>
<dbReference type="KEGG" id="slf:JEQ17_29225"/>
<keyword evidence="3" id="KW-1185">Reference proteome</keyword>
<sequence length="173" mass="17386">MTSNDSRPFGCAHPTSFEEELVNAMNNFANSADAPTFDAPGITRRSRRKRATAIAGISAALIVAGGGTALASITGGSDAPKPAPAAAITAAPAKDAATLLFAHSAGMTIPIDLLGASLADAKGQIEKTQTKLGKVSKVDCGKYGKPGTVIQVDPHSPKTVANGDTVNVTLCAG</sequence>
<protein>
    <submittedName>
        <fullName evidence="2">PASTA domain-containing protein</fullName>
    </submittedName>
</protein>
<evidence type="ECO:0000313" key="3">
    <source>
        <dbReference type="Proteomes" id="UP000595636"/>
    </source>
</evidence>
<keyword evidence="1" id="KW-1133">Transmembrane helix</keyword>
<dbReference type="InterPro" id="IPR005543">
    <property type="entry name" value="PASTA_dom"/>
</dbReference>
<dbReference type="Gene3D" id="3.30.10.20">
    <property type="match status" value="1"/>
</dbReference>
<gene>
    <name evidence="2" type="ORF">JEQ17_29225</name>
</gene>
<organism evidence="2 3">
    <name type="scientific">Streptomyces liliifuscus</name>
    <dbReference type="NCBI Taxonomy" id="2797636"/>
    <lineage>
        <taxon>Bacteria</taxon>
        <taxon>Bacillati</taxon>
        <taxon>Actinomycetota</taxon>
        <taxon>Actinomycetes</taxon>
        <taxon>Kitasatosporales</taxon>
        <taxon>Streptomycetaceae</taxon>
        <taxon>Streptomyces</taxon>
    </lineage>
</organism>
<dbReference type="RefSeq" id="WP_200397935.1">
    <property type="nucleotide sequence ID" value="NZ_CP066831.1"/>
</dbReference>
<keyword evidence="1" id="KW-0812">Transmembrane</keyword>
<evidence type="ECO:0000313" key="2">
    <source>
        <dbReference type="EMBL" id="QQM43095.1"/>
    </source>
</evidence>
<feature type="transmembrane region" description="Helical" evidence="1">
    <location>
        <begin position="53"/>
        <end position="73"/>
    </location>
</feature>
<dbReference type="Proteomes" id="UP000595636">
    <property type="component" value="Chromosome"/>
</dbReference>
<accession>A0A7T7I8Q7</accession>
<proteinExistence type="predicted"/>
<dbReference type="EMBL" id="CP066831">
    <property type="protein sequence ID" value="QQM43095.1"/>
    <property type="molecule type" value="Genomic_DNA"/>
</dbReference>
<name>A0A7T7I8Q7_9ACTN</name>
<dbReference type="AlphaFoldDB" id="A0A7T7I8Q7"/>